<keyword evidence="10" id="KW-1185">Reference proteome</keyword>
<feature type="transmembrane region" description="Helical" evidence="7">
    <location>
        <begin position="81"/>
        <end position="101"/>
    </location>
</feature>
<dbReference type="Proteomes" id="UP001560685">
    <property type="component" value="Unassembled WGS sequence"/>
</dbReference>
<dbReference type="Gene3D" id="3.90.550.10">
    <property type="entry name" value="Spore Coat Polysaccharide Biosynthesis Protein SpsA, Chain A"/>
    <property type="match status" value="1"/>
</dbReference>
<evidence type="ECO:0000259" key="8">
    <source>
        <dbReference type="Pfam" id="PF13632"/>
    </source>
</evidence>
<dbReference type="InterPro" id="IPR001173">
    <property type="entry name" value="Glyco_trans_2-like"/>
</dbReference>
<feature type="domain" description="Glycosyltransferase 2-like" evidence="8">
    <location>
        <begin position="210"/>
        <end position="404"/>
    </location>
</feature>
<accession>A0ABV3Z0H4</accession>
<dbReference type="InterPro" id="IPR029044">
    <property type="entry name" value="Nucleotide-diphossugar_trans"/>
</dbReference>
<feature type="transmembrane region" description="Helical" evidence="7">
    <location>
        <begin position="424"/>
        <end position="443"/>
    </location>
</feature>
<feature type="transmembrane region" description="Helical" evidence="7">
    <location>
        <begin position="450"/>
        <end position="472"/>
    </location>
</feature>
<gene>
    <name evidence="9" type="ORF">ABFZ84_01845</name>
</gene>
<proteinExistence type="predicted"/>
<sequence>MTLDPESLLPDCIDKNHVDARLNDGHFSTHDLDYAAISGLRATHPNESAYRLLTVTQLVFALACATVICACLFLWPVGTLIAINAGTTFYFISAIAFRLYLLILGRSDKVAATSSPNLSPDALPTITILLPLYHDAEALPTLAGAIDRLDYPTAKKDVKLILEADDPETIREAKRLGLDHRFDMILVPSLAPRTKPKACNYGLYRAHGELIVIYDAEDLPERDQLLKAAAAFQNRDKKLACVQARLNYYNPDDNWITRLFTLEYSLWFDWLLPALSRLGAPIPLGGTSNFFRTQTLIEVGGWDPYNVTEDADLGLRLARLGYRVDLIDSTTFEEANCQTNNWIRQRSRWMKGYLQTWLVHMRRPDRIVATTGWRGFCAVQLFVAGNIFSALINPIMWSLSLFWLLADPPLLSRLFPEPILQFNLFALIFGNLFFILMMVMAPLKRGLGKLSLYGLTAPAYWLLTSIAAYKALWQAMTRLHYWEKTDHIISHAARQKRDDALNDHFEP</sequence>
<evidence type="ECO:0000256" key="5">
    <source>
        <dbReference type="ARBA" id="ARBA00022989"/>
    </source>
</evidence>
<evidence type="ECO:0000256" key="3">
    <source>
        <dbReference type="ARBA" id="ARBA00022679"/>
    </source>
</evidence>
<dbReference type="SUPFAM" id="SSF53448">
    <property type="entry name" value="Nucleotide-diphospho-sugar transferases"/>
    <property type="match status" value="1"/>
</dbReference>
<name>A0ABV3Z0H4_9PROT</name>
<evidence type="ECO:0000313" key="10">
    <source>
        <dbReference type="Proteomes" id="UP001560685"/>
    </source>
</evidence>
<keyword evidence="2" id="KW-0328">Glycosyltransferase</keyword>
<evidence type="ECO:0000256" key="1">
    <source>
        <dbReference type="ARBA" id="ARBA00004141"/>
    </source>
</evidence>
<evidence type="ECO:0000256" key="6">
    <source>
        <dbReference type="ARBA" id="ARBA00023136"/>
    </source>
</evidence>
<keyword evidence="5 7" id="KW-1133">Transmembrane helix</keyword>
<dbReference type="EMBL" id="JBEHZE010000001">
    <property type="protein sequence ID" value="MEX6632280.1"/>
    <property type="molecule type" value="Genomic_DNA"/>
</dbReference>
<evidence type="ECO:0000256" key="4">
    <source>
        <dbReference type="ARBA" id="ARBA00022692"/>
    </source>
</evidence>
<feature type="transmembrane region" description="Helical" evidence="7">
    <location>
        <begin position="381"/>
        <end position="404"/>
    </location>
</feature>
<organism evidence="9 10">
    <name type="scientific">Hyphococcus lacteus</name>
    <dbReference type="NCBI Taxonomy" id="3143536"/>
    <lineage>
        <taxon>Bacteria</taxon>
        <taxon>Pseudomonadati</taxon>
        <taxon>Pseudomonadota</taxon>
        <taxon>Alphaproteobacteria</taxon>
        <taxon>Parvularculales</taxon>
        <taxon>Parvularculaceae</taxon>
        <taxon>Hyphococcus</taxon>
    </lineage>
</organism>
<dbReference type="Pfam" id="PF13632">
    <property type="entry name" value="Glyco_trans_2_3"/>
    <property type="match status" value="1"/>
</dbReference>
<feature type="transmembrane region" description="Helical" evidence="7">
    <location>
        <begin position="50"/>
        <end position="75"/>
    </location>
</feature>
<dbReference type="PANTHER" id="PTHR43867">
    <property type="entry name" value="CELLULOSE SYNTHASE CATALYTIC SUBUNIT A [UDP-FORMING]"/>
    <property type="match status" value="1"/>
</dbReference>
<reference evidence="9 10" key="1">
    <citation type="submission" date="2024-05" db="EMBL/GenBank/DDBJ databases">
        <title>Three bacterial strains, DH-69, EH-24, and ECK-19 isolated from coastal sediments.</title>
        <authorList>
            <person name="Ye Y.-Q."/>
            <person name="Du Z.-J."/>
        </authorList>
    </citation>
    <scope>NUCLEOTIDE SEQUENCE [LARGE SCALE GENOMIC DNA]</scope>
    <source>
        <strain evidence="9 10">ECK-19</strain>
    </source>
</reference>
<evidence type="ECO:0000256" key="2">
    <source>
        <dbReference type="ARBA" id="ARBA00022676"/>
    </source>
</evidence>
<keyword evidence="6 7" id="KW-0472">Membrane</keyword>
<dbReference type="PANTHER" id="PTHR43867:SF2">
    <property type="entry name" value="CELLULOSE SYNTHASE CATALYTIC SUBUNIT A [UDP-FORMING]"/>
    <property type="match status" value="1"/>
</dbReference>
<keyword evidence="4 7" id="KW-0812">Transmembrane</keyword>
<evidence type="ECO:0000256" key="7">
    <source>
        <dbReference type="SAM" id="Phobius"/>
    </source>
</evidence>
<dbReference type="CDD" id="cd06427">
    <property type="entry name" value="CESA_like_2"/>
    <property type="match status" value="1"/>
</dbReference>
<dbReference type="InterPro" id="IPR050321">
    <property type="entry name" value="Glycosyltr_2/OpgH_subfam"/>
</dbReference>
<comment type="caution">
    <text evidence="9">The sequence shown here is derived from an EMBL/GenBank/DDBJ whole genome shotgun (WGS) entry which is preliminary data.</text>
</comment>
<keyword evidence="3" id="KW-0808">Transferase</keyword>
<evidence type="ECO:0000313" key="9">
    <source>
        <dbReference type="EMBL" id="MEX6632280.1"/>
    </source>
</evidence>
<dbReference type="RefSeq" id="WP_369312203.1">
    <property type="nucleotide sequence ID" value="NZ_JBEHZE010000001.1"/>
</dbReference>
<comment type="subcellular location">
    <subcellularLocation>
        <location evidence="1">Membrane</location>
        <topology evidence="1">Multi-pass membrane protein</topology>
    </subcellularLocation>
</comment>
<protein>
    <submittedName>
        <fullName evidence="9">Glycosyltransferase family 2 protein</fullName>
    </submittedName>
</protein>